<proteinExistence type="predicted"/>
<dbReference type="InterPro" id="IPR016181">
    <property type="entry name" value="Acyl_CoA_acyltransferase"/>
</dbReference>
<dbReference type="Pfam" id="PF00583">
    <property type="entry name" value="Acetyltransf_1"/>
    <property type="match status" value="1"/>
</dbReference>
<dbReference type="Gene3D" id="3.40.630.30">
    <property type="match status" value="1"/>
</dbReference>
<sequence>MKQIVLNKKDKSIVQAQLKLLDVSYIDKIMKLQDDVYARLENKEFFACSDKKEFETAINEKGIVLGCVSLEEDELIAIGAYIEYGYDEHNYGHDLKIQGEELLKVGQIESTMVLDDYRGNKLQKIICESLEEISKTAGMNCICATVFPDNKYSLNTFKKLGYNVMEDKLKYGGLRRFVLMKELKLQTLSIVKE</sequence>
<dbReference type="PROSITE" id="PS51186">
    <property type="entry name" value="GNAT"/>
    <property type="match status" value="1"/>
</dbReference>
<dbReference type="GO" id="GO:0016747">
    <property type="term" value="F:acyltransferase activity, transferring groups other than amino-acyl groups"/>
    <property type="evidence" value="ECO:0007669"/>
    <property type="project" value="InterPro"/>
</dbReference>
<name>A0A1S8RQA9_CLOBE</name>
<dbReference type="SUPFAM" id="SSF55729">
    <property type="entry name" value="Acyl-CoA N-acyltransferases (Nat)"/>
    <property type="match status" value="1"/>
</dbReference>
<accession>A0A1S8RQA9</accession>
<evidence type="ECO:0000259" key="1">
    <source>
        <dbReference type="PROSITE" id="PS51186"/>
    </source>
</evidence>
<protein>
    <submittedName>
        <fullName evidence="2">Acetyltransferase (GNAT) family protein</fullName>
    </submittedName>
</protein>
<dbReference type="AlphaFoldDB" id="A0A1S8RQA9"/>
<evidence type="ECO:0000313" key="2">
    <source>
        <dbReference type="EMBL" id="OOM55289.1"/>
    </source>
</evidence>
<dbReference type="InterPro" id="IPR000182">
    <property type="entry name" value="GNAT_dom"/>
</dbReference>
<organism evidence="2 3">
    <name type="scientific">Clostridium beijerinckii</name>
    <name type="common">Clostridium MP</name>
    <dbReference type="NCBI Taxonomy" id="1520"/>
    <lineage>
        <taxon>Bacteria</taxon>
        <taxon>Bacillati</taxon>
        <taxon>Bacillota</taxon>
        <taxon>Clostridia</taxon>
        <taxon>Eubacteriales</taxon>
        <taxon>Clostridiaceae</taxon>
        <taxon>Clostridium</taxon>
    </lineage>
</organism>
<dbReference type="RefSeq" id="WP_077840724.1">
    <property type="nucleotide sequence ID" value="NZ_JABTAE010000001.1"/>
</dbReference>
<feature type="domain" description="N-acetyltransferase" evidence="1">
    <location>
        <begin position="16"/>
        <end position="184"/>
    </location>
</feature>
<comment type="caution">
    <text evidence="2">The sequence shown here is derived from an EMBL/GenBank/DDBJ whole genome shotgun (WGS) entry which is preliminary data.</text>
</comment>
<keyword evidence="2" id="KW-0808">Transferase</keyword>
<evidence type="ECO:0000313" key="3">
    <source>
        <dbReference type="Proteomes" id="UP000190973"/>
    </source>
</evidence>
<dbReference type="EMBL" id="LZZI01000145">
    <property type="protein sequence ID" value="OOM55289.1"/>
    <property type="molecule type" value="Genomic_DNA"/>
</dbReference>
<reference evidence="2 3" key="1">
    <citation type="submission" date="2016-05" db="EMBL/GenBank/DDBJ databases">
        <title>Microbial solvent formation.</title>
        <authorList>
            <person name="Poehlein A."/>
            <person name="Montoya Solano J.D."/>
            <person name="Flitsch S."/>
            <person name="Krabben P."/>
            <person name="Duerre P."/>
            <person name="Daniel R."/>
        </authorList>
    </citation>
    <scope>NUCLEOTIDE SEQUENCE [LARGE SCALE GENOMIC DNA]</scope>
    <source>
        <strain evidence="2 3">DSM 53</strain>
    </source>
</reference>
<dbReference type="Proteomes" id="UP000190973">
    <property type="component" value="Unassembled WGS sequence"/>
</dbReference>
<gene>
    <name evidence="2" type="ORF">CLBCK_45340</name>
</gene>